<protein>
    <recommendedName>
        <fullName evidence="2">TORTIFOLIA1/SINE1-2 N-terminal domain-containing protein</fullName>
    </recommendedName>
</protein>
<feature type="compositionally biased region" description="Polar residues" evidence="1">
    <location>
        <begin position="897"/>
        <end position="911"/>
    </location>
</feature>
<dbReference type="EMBL" id="CM026431">
    <property type="protein sequence ID" value="KAG0558402.1"/>
    <property type="molecule type" value="Genomic_DNA"/>
</dbReference>
<feature type="compositionally biased region" description="Basic and acidic residues" evidence="1">
    <location>
        <begin position="695"/>
        <end position="728"/>
    </location>
</feature>
<dbReference type="InterPro" id="IPR057600">
    <property type="entry name" value="TORTIFOLIA1/SINE1-2_N"/>
</dbReference>
<reference evidence="3" key="1">
    <citation type="submission" date="2020-06" db="EMBL/GenBank/DDBJ databases">
        <title>WGS assembly of Ceratodon purpureus strain R40.</title>
        <authorList>
            <person name="Carey S.B."/>
            <person name="Jenkins J."/>
            <person name="Shu S."/>
            <person name="Lovell J.T."/>
            <person name="Sreedasyam A."/>
            <person name="Maumus F."/>
            <person name="Tiley G.P."/>
            <person name="Fernandez-Pozo N."/>
            <person name="Barry K."/>
            <person name="Chen C."/>
            <person name="Wang M."/>
            <person name="Lipzen A."/>
            <person name="Daum C."/>
            <person name="Saski C.A."/>
            <person name="Payton A.C."/>
            <person name="Mcbreen J.C."/>
            <person name="Conrad R.E."/>
            <person name="Kollar L.M."/>
            <person name="Olsson S."/>
            <person name="Huttunen S."/>
            <person name="Landis J.B."/>
            <person name="Wickett N.J."/>
            <person name="Johnson M.G."/>
            <person name="Rensing S.A."/>
            <person name="Grimwood J."/>
            <person name="Schmutz J."/>
            <person name="Mcdaniel S.F."/>
        </authorList>
    </citation>
    <scope>NUCLEOTIDE SEQUENCE</scope>
    <source>
        <strain evidence="3">R40</strain>
    </source>
</reference>
<dbReference type="AlphaFoldDB" id="A0A8T0GMZ2"/>
<feature type="compositionally biased region" description="Polar residues" evidence="1">
    <location>
        <begin position="324"/>
        <end position="367"/>
    </location>
</feature>
<evidence type="ECO:0000256" key="1">
    <source>
        <dbReference type="SAM" id="MobiDB-lite"/>
    </source>
</evidence>
<dbReference type="Proteomes" id="UP000822688">
    <property type="component" value="Chromosome 10"/>
</dbReference>
<dbReference type="InterPro" id="IPR016024">
    <property type="entry name" value="ARM-type_fold"/>
</dbReference>
<dbReference type="SUPFAM" id="SSF48371">
    <property type="entry name" value="ARM repeat"/>
    <property type="match status" value="1"/>
</dbReference>
<name>A0A8T0GMZ2_CERPU</name>
<dbReference type="Gene3D" id="1.25.10.10">
    <property type="entry name" value="Leucine-rich Repeat Variant"/>
    <property type="match status" value="1"/>
</dbReference>
<feature type="compositionally biased region" description="Basic and acidic residues" evidence="1">
    <location>
        <begin position="453"/>
        <end position="471"/>
    </location>
</feature>
<dbReference type="GO" id="GO:0005874">
    <property type="term" value="C:microtubule"/>
    <property type="evidence" value="ECO:0007669"/>
    <property type="project" value="InterPro"/>
</dbReference>
<accession>A0A8T0GMZ2</accession>
<evidence type="ECO:0000259" key="2">
    <source>
        <dbReference type="Pfam" id="PF24714"/>
    </source>
</evidence>
<dbReference type="GO" id="GO:0008017">
    <property type="term" value="F:microtubule binding"/>
    <property type="evidence" value="ECO:0007669"/>
    <property type="project" value="InterPro"/>
</dbReference>
<sequence length="984" mass="106518">MREEDGAARYMSPLVKQDLAKLEKDGESRRVALHALKQFVENLEPSSVPRFLAQVSESKDTGGSRSYAISLYEEVARVHGKLIIPQIGRVMATVTRSLSASGSSPQLHQACAKVAAALVRYSIDADSSAAEADDILKEVCRPIVDLLAGKLEHVAAGAATCMQALVESEKWKHAPADLVSEVCHRTTTALGDKSTRTVAHMQLARSLATINPGTLNVYGACLLHAAEEVLSTSTYSWQHRKCAAKMAQAVLAIVDRETLALEFHAITQVLENCKHDRMPHVRTAVCEALHTAKMFMTGETINEDDDEDQQGSVSLDPTKETPQRRNWSSNKYSPSSQDTYNLSSYTPPPTVSDSATSDPFSTPQFGSTGRMKRSLLFSSKADSYSPPVPAPCPTAALTGYHESAGLTSYHDSRVAKDIARSSVPGGSTVSSRGGVLGYHDAAPPCENKLVCEKETEGPQQNDKESLEEKDLTPVNVTQEHPKGKVESRFSPFEALITRSFGEAEGDLMAEDEEILSRGTAELGLAGRNGASIRGNSRLSNVVGKFRQDSQTPESVVADSECVQSNSISCRGMDSGHSDVNDSALHGKKGFGRNSVTEKVVDVLESKQISHMGSLQGLPGGKPNVHDFDAGISHAQYMKLANLSNNPEDGFSALKPRVLITTADFLPYTTPRRLVLSLQSQLSSPGNEGDEVGNEDVVRRIDEKAGKRAESSEDASRRIDDGTGKRIDFNEEADMDVESSSDSGWSVRDNPIASDESVTEDSEEEMEERHTEIYETFALPRKVQSVAGLTPRRKAVSPPREQVKFLDRDDDSDHSRNPESVEHGSLEGSILPHQISKLPGTPERSPRAGIACTSCSESQRKRSAMKAQEWDLGMNVNRAAGDHLIGTRRSMLFEQEAEASSDTSQGSKSSANDPADDAVWAGEGEPQGWWSNLSLVRSAKNSCSRISSIAEAVLGGSLCVVIAVPVTMVLARVLHTPQDYFLVPT</sequence>
<organism evidence="3 4">
    <name type="scientific">Ceratodon purpureus</name>
    <name type="common">Fire moss</name>
    <name type="synonym">Dicranum purpureum</name>
    <dbReference type="NCBI Taxonomy" id="3225"/>
    <lineage>
        <taxon>Eukaryota</taxon>
        <taxon>Viridiplantae</taxon>
        <taxon>Streptophyta</taxon>
        <taxon>Embryophyta</taxon>
        <taxon>Bryophyta</taxon>
        <taxon>Bryophytina</taxon>
        <taxon>Bryopsida</taxon>
        <taxon>Dicranidae</taxon>
        <taxon>Pseudoditrichales</taxon>
        <taxon>Ditrichaceae</taxon>
        <taxon>Ceratodon</taxon>
    </lineage>
</organism>
<feature type="region of interest" description="Disordered" evidence="1">
    <location>
        <begin position="784"/>
        <end position="831"/>
    </location>
</feature>
<feature type="compositionally biased region" description="Acidic residues" evidence="1">
    <location>
        <begin position="729"/>
        <end position="738"/>
    </location>
</feature>
<dbReference type="InterPro" id="IPR033337">
    <property type="entry name" value="TORTIFOLIA1/SINE1-2"/>
</dbReference>
<keyword evidence="4" id="KW-1185">Reference proteome</keyword>
<feature type="domain" description="TORTIFOLIA1/SINE1-2 N-terminal" evidence="2">
    <location>
        <begin position="19"/>
        <end position="293"/>
    </location>
</feature>
<dbReference type="PANTHER" id="PTHR31355:SF4">
    <property type="entry name" value="TOG DOMAIN-CONTAINING PROTEIN"/>
    <property type="match status" value="1"/>
</dbReference>
<feature type="region of interest" description="Disordered" evidence="1">
    <location>
        <begin position="679"/>
        <end position="769"/>
    </location>
</feature>
<proteinExistence type="predicted"/>
<dbReference type="PANTHER" id="PTHR31355">
    <property type="entry name" value="MICROTUBULE-ASSOCIATED PROTEIN TORTIFOLIA1"/>
    <property type="match status" value="1"/>
</dbReference>
<evidence type="ECO:0000313" key="3">
    <source>
        <dbReference type="EMBL" id="KAG0558402.1"/>
    </source>
</evidence>
<dbReference type="InterPro" id="IPR011989">
    <property type="entry name" value="ARM-like"/>
</dbReference>
<evidence type="ECO:0000313" key="4">
    <source>
        <dbReference type="Proteomes" id="UP000822688"/>
    </source>
</evidence>
<feature type="region of interest" description="Disordered" evidence="1">
    <location>
        <begin position="301"/>
        <end position="369"/>
    </location>
</feature>
<feature type="region of interest" description="Disordered" evidence="1">
    <location>
        <begin position="894"/>
        <end position="922"/>
    </location>
</feature>
<dbReference type="Pfam" id="PF24714">
    <property type="entry name" value="TOR1L1_N"/>
    <property type="match status" value="1"/>
</dbReference>
<feature type="compositionally biased region" description="Basic and acidic residues" evidence="1">
    <location>
        <begin position="800"/>
        <end position="824"/>
    </location>
</feature>
<feature type="region of interest" description="Disordered" evidence="1">
    <location>
        <begin position="453"/>
        <end position="488"/>
    </location>
</feature>
<gene>
    <name evidence="3" type="ORF">KC19_10G025600</name>
</gene>
<feature type="compositionally biased region" description="Acidic residues" evidence="1">
    <location>
        <begin position="756"/>
        <end position="765"/>
    </location>
</feature>
<comment type="caution">
    <text evidence="3">The sequence shown here is derived from an EMBL/GenBank/DDBJ whole genome shotgun (WGS) entry which is preliminary data.</text>
</comment>